<protein>
    <submittedName>
        <fullName evidence="2">Histidine kinase</fullName>
    </submittedName>
</protein>
<sequence>MRRLLGARARRRWVHLILGGALLMPYFLLASVLLSPLTEGKSAFTSLPLTLAAYGIAVPLAAVSAPLFTLVRPLSVTAVRTLCGVPGEQLAEGPARSPAARGRAAAWWTLHLGVGAVVSGMTLAVPPMALVLFTLPVVGPGARARLGMDWFASGAAVYAAPLAGALLLAALAQCAAVAGALGPPVLTVPLLPAQRSIP</sequence>
<feature type="transmembrane region" description="Helical" evidence="1">
    <location>
        <begin position="106"/>
        <end position="135"/>
    </location>
</feature>
<feature type="transmembrane region" description="Helical" evidence="1">
    <location>
        <begin position="46"/>
        <end position="71"/>
    </location>
</feature>
<keyword evidence="1" id="KW-0812">Transmembrane</keyword>
<proteinExistence type="predicted"/>
<name>A0ABS6ZDU0_9ACTN</name>
<comment type="caution">
    <text evidence="2">The sequence shown here is derived from an EMBL/GenBank/DDBJ whole genome shotgun (WGS) entry which is preliminary data.</text>
</comment>
<organism evidence="2 3">
    <name type="scientific">Streptomyces bambusae</name>
    <dbReference type="NCBI Taxonomy" id="1550616"/>
    <lineage>
        <taxon>Bacteria</taxon>
        <taxon>Bacillati</taxon>
        <taxon>Actinomycetota</taxon>
        <taxon>Actinomycetes</taxon>
        <taxon>Kitasatosporales</taxon>
        <taxon>Streptomycetaceae</taxon>
        <taxon>Streptomyces</taxon>
    </lineage>
</organism>
<keyword evidence="2" id="KW-0418">Kinase</keyword>
<dbReference type="Proteomes" id="UP000812013">
    <property type="component" value="Unassembled WGS sequence"/>
</dbReference>
<feature type="transmembrane region" description="Helical" evidence="1">
    <location>
        <begin position="155"/>
        <end position="181"/>
    </location>
</feature>
<keyword evidence="1" id="KW-1133">Transmembrane helix</keyword>
<evidence type="ECO:0000313" key="2">
    <source>
        <dbReference type="EMBL" id="MBW5485935.1"/>
    </source>
</evidence>
<evidence type="ECO:0000256" key="1">
    <source>
        <dbReference type="SAM" id="Phobius"/>
    </source>
</evidence>
<dbReference type="GO" id="GO:0016301">
    <property type="term" value="F:kinase activity"/>
    <property type="evidence" value="ECO:0007669"/>
    <property type="project" value="UniProtKB-KW"/>
</dbReference>
<dbReference type="EMBL" id="WTFF01000317">
    <property type="protein sequence ID" value="MBW5485935.1"/>
    <property type="molecule type" value="Genomic_DNA"/>
</dbReference>
<gene>
    <name evidence="2" type="ORF">GPJ59_29735</name>
</gene>
<feature type="transmembrane region" description="Helical" evidence="1">
    <location>
        <begin position="12"/>
        <end position="34"/>
    </location>
</feature>
<keyword evidence="2" id="KW-0808">Transferase</keyword>
<keyword evidence="1" id="KW-0472">Membrane</keyword>
<accession>A0ABS6ZDU0</accession>
<reference evidence="2 3" key="1">
    <citation type="submission" date="2019-12" db="EMBL/GenBank/DDBJ databases">
        <title>Genome sequence of Streptomyces bambusae.</title>
        <authorList>
            <person name="Bansal K."/>
            <person name="Choksket S."/>
            <person name="Korpole S."/>
            <person name="Patil P.B."/>
        </authorList>
    </citation>
    <scope>NUCLEOTIDE SEQUENCE [LARGE SCALE GENOMIC DNA]</scope>
    <source>
        <strain evidence="2 3">SK60</strain>
    </source>
</reference>
<feature type="non-terminal residue" evidence="2">
    <location>
        <position position="198"/>
    </location>
</feature>
<keyword evidence="3" id="KW-1185">Reference proteome</keyword>
<evidence type="ECO:0000313" key="3">
    <source>
        <dbReference type="Proteomes" id="UP000812013"/>
    </source>
</evidence>